<keyword evidence="2" id="KW-1003">Cell membrane</keyword>
<feature type="transmembrane region" description="Helical" evidence="6">
    <location>
        <begin position="151"/>
        <end position="173"/>
    </location>
</feature>
<dbReference type="OrthoDB" id="1758221at2"/>
<feature type="transmembrane region" description="Helical" evidence="6">
    <location>
        <begin position="51"/>
        <end position="78"/>
    </location>
</feature>
<keyword evidence="9" id="KW-1185">Reference proteome</keyword>
<dbReference type="Proteomes" id="UP000233375">
    <property type="component" value="Unassembled WGS sequence"/>
</dbReference>
<organism evidence="8 9">
    <name type="scientific">Niallia nealsonii</name>
    <dbReference type="NCBI Taxonomy" id="115979"/>
    <lineage>
        <taxon>Bacteria</taxon>
        <taxon>Bacillati</taxon>
        <taxon>Bacillota</taxon>
        <taxon>Bacilli</taxon>
        <taxon>Bacillales</taxon>
        <taxon>Bacillaceae</taxon>
        <taxon>Niallia</taxon>
    </lineage>
</organism>
<comment type="caution">
    <text evidence="8">The sequence shown here is derived from an EMBL/GenBank/DDBJ whole genome shotgun (WGS) entry which is preliminary data.</text>
</comment>
<dbReference type="PANTHER" id="PTHR33545">
    <property type="entry name" value="UPF0750 MEMBRANE PROTEIN YITT-RELATED"/>
    <property type="match status" value="1"/>
</dbReference>
<evidence type="ECO:0000256" key="3">
    <source>
        <dbReference type="ARBA" id="ARBA00022692"/>
    </source>
</evidence>
<proteinExistence type="predicted"/>
<evidence type="ECO:0000313" key="8">
    <source>
        <dbReference type="EMBL" id="PKG23194.1"/>
    </source>
</evidence>
<dbReference type="PANTHER" id="PTHR33545:SF9">
    <property type="entry name" value="UPF0750 MEMBRANE PROTEIN YITE"/>
    <property type="match status" value="1"/>
</dbReference>
<comment type="subcellular location">
    <subcellularLocation>
        <location evidence="1">Cell membrane</location>
        <topology evidence="1">Multi-pass membrane protein</topology>
    </subcellularLocation>
</comment>
<dbReference type="RefSeq" id="WP_101177634.1">
    <property type="nucleotide sequence ID" value="NZ_PISE01000027.1"/>
</dbReference>
<gene>
    <name evidence="8" type="ORF">CWS01_12990</name>
</gene>
<evidence type="ECO:0000256" key="6">
    <source>
        <dbReference type="SAM" id="Phobius"/>
    </source>
</evidence>
<dbReference type="Pfam" id="PF02588">
    <property type="entry name" value="YitT_membrane"/>
    <property type="match status" value="1"/>
</dbReference>
<dbReference type="AlphaFoldDB" id="A0A2N0Z108"/>
<feature type="transmembrane region" description="Helical" evidence="6">
    <location>
        <begin position="114"/>
        <end position="131"/>
    </location>
</feature>
<feature type="transmembrane region" description="Helical" evidence="6">
    <location>
        <begin position="85"/>
        <end position="102"/>
    </location>
</feature>
<dbReference type="PIRSF" id="PIRSF006483">
    <property type="entry name" value="Membrane_protein_YitT"/>
    <property type="match status" value="1"/>
</dbReference>
<accession>A0A2N0Z108</accession>
<evidence type="ECO:0000256" key="1">
    <source>
        <dbReference type="ARBA" id="ARBA00004651"/>
    </source>
</evidence>
<name>A0A2N0Z108_9BACI</name>
<dbReference type="GO" id="GO:0005886">
    <property type="term" value="C:plasma membrane"/>
    <property type="evidence" value="ECO:0007669"/>
    <property type="project" value="UniProtKB-SubCell"/>
</dbReference>
<keyword evidence="3 6" id="KW-0812">Transmembrane</keyword>
<dbReference type="InterPro" id="IPR019264">
    <property type="entry name" value="DUF2179"/>
</dbReference>
<sequence length="284" mass="31573">MKKKISTKIIGNLFLLHTGVFLIAVNIHFFMEPNHFASGGLGGLSIVLHAFFPDLSLGAVMLSLNLILFIIGFIFLGFQFGAKTIYASFLLTFFVWIMDHFYPMSKGFSEDLLLQLVMGTIIAGLGLVVVFKQNASTGGMDLIAMILNKYFAIDIGKAVLMADCLISLLAVFAFGIDKGLYACFGIFLRGIVIDYFTSQFNIAKEVVVISEKCDQIQEYIIHHLQKSATIHTAKGAFTNHSKKVITIILERKDYVKLKKYISQVDRQAFVTVHNMNEVIGTGFS</sequence>
<dbReference type="EMBL" id="PISE01000027">
    <property type="protein sequence ID" value="PKG23194.1"/>
    <property type="molecule type" value="Genomic_DNA"/>
</dbReference>
<dbReference type="InterPro" id="IPR003740">
    <property type="entry name" value="YitT"/>
</dbReference>
<evidence type="ECO:0000256" key="5">
    <source>
        <dbReference type="ARBA" id="ARBA00023136"/>
    </source>
</evidence>
<evidence type="ECO:0000256" key="4">
    <source>
        <dbReference type="ARBA" id="ARBA00022989"/>
    </source>
</evidence>
<dbReference type="InterPro" id="IPR015867">
    <property type="entry name" value="N-reg_PII/ATP_PRibTrfase_C"/>
</dbReference>
<evidence type="ECO:0000256" key="2">
    <source>
        <dbReference type="ARBA" id="ARBA00022475"/>
    </source>
</evidence>
<feature type="transmembrane region" description="Helical" evidence="6">
    <location>
        <begin position="12"/>
        <end position="31"/>
    </location>
</feature>
<keyword evidence="5 6" id="KW-0472">Membrane</keyword>
<dbReference type="InterPro" id="IPR051461">
    <property type="entry name" value="UPF0750_membrane"/>
</dbReference>
<protein>
    <recommendedName>
        <fullName evidence="7">DUF2179 domain-containing protein</fullName>
    </recommendedName>
</protein>
<evidence type="ECO:0000259" key="7">
    <source>
        <dbReference type="Pfam" id="PF10035"/>
    </source>
</evidence>
<evidence type="ECO:0000313" key="9">
    <source>
        <dbReference type="Proteomes" id="UP000233375"/>
    </source>
</evidence>
<feature type="domain" description="DUF2179" evidence="7">
    <location>
        <begin position="227"/>
        <end position="280"/>
    </location>
</feature>
<reference evidence="8 9" key="1">
    <citation type="journal article" date="2003" name="Int. J. Syst. Evol. Microbiol.">
        <title>Bacillus nealsonii sp. nov., isolated from a spacecraft-assembly facility, whose spores are gamma-radiation resistant.</title>
        <authorList>
            <person name="Venkateswaran K."/>
            <person name="Kempf M."/>
            <person name="Chen F."/>
            <person name="Satomi M."/>
            <person name="Nicholson W."/>
            <person name="Kern R."/>
        </authorList>
    </citation>
    <scope>NUCLEOTIDE SEQUENCE [LARGE SCALE GENOMIC DNA]</scope>
    <source>
        <strain evidence="8 9">FO-92</strain>
    </source>
</reference>
<keyword evidence="4 6" id="KW-1133">Transmembrane helix</keyword>
<dbReference type="Gene3D" id="3.30.70.120">
    <property type="match status" value="1"/>
</dbReference>
<dbReference type="CDD" id="cd16379">
    <property type="entry name" value="YitT_C_like"/>
    <property type="match status" value="1"/>
</dbReference>
<dbReference type="Pfam" id="PF10035">
    <property type="entry name" value="DUF2179"/>
    <property type="match status" value="1"/>
</dbReference>